<comment type="caution">
    <text evidence="1">The sequence shown here is derived from an EMBL/GenBank/DDBJ whole genome shotgun (WGS) entry which is preliminary data.</text>
</comment>
<protein>
    <submittedName>
        <fullName evidence="1">Uncharacterized protein</fullName>
    </submittedName>
</protein>
<dbReference type="EMBL" id="CM055110">
    <property type="protein sequence ID" value="KAJ7521525.1"/>
    <property type="molecule type" value="Genomic_DNA"/>
</dbReference>
<accession>A0ACC2AVH2</accession>
<gene>
    <name evidence="1" type="ORF">O6H91_19G058300</name>
</gene>
<reference evidence="2" key="1">
    <citation type="journal article" date="2024" name="Proc. Natl. Acad. Sci. U.S.A.">
        <title>Extraordinary preservation of gene collinearity over three hundred million years revealed in homosporous lycophytes.</title>
        <authorList>
            <person name="Li C."/>
            <person name="Wickell D."/>
            <person name="Kuo L.Y."/>
            <person name="Chen X."/>
            <person name="Nie B."/>
            <person name="Liao X."/>
            <person name="Peng D."/>
            <person name="Ji J."/>
            <person name="Jenkins J."/>
            <person name="Williams M."/>
            <person name="Shu S."/>
            <person name="Plott C."/>
            <person name="Barry K."/>
            <person name="Rajasekar S."/>
            <person name="Grimwood J."/>
            <person name="Han X."/>
            <person name="Sun S."/>
            <person name="Hou Z."/>
            <person name="He W."/>
            <person name="Dai G."/>
            <person name="Sun C."/>
            <person name="Schmutz J."/>
            <person name="Leebens-Mack J.H."/>
            <person name="Li F.W."/>
            <person name="Wang L."/>
        </authorList>
    </citation>
    <scope>NUCLEOTIDE SEQUENCE [LARGE SCALE GENOMIC DNA]</scope>
    <source>
        <strain evidence="2">cv. PW_Plant_1</strain>
    </source>
</reference>
<dbReference type="Proteomes" id="UP001162992">
    <property type="component" value="Chromosome 19"/>
</dbReference>
<keyword evidence="2" id="KW-1185">Reference proteome</keyword>
<proteinExistence type="predicted"/>
<sequence length="590" mass="67264">MLYESLESLSRRRTCFGCRSMCLEMDLEEARRKLYTRVQSLDADNVLKIMGYLLLQDWEEQEMLRLALGSDIVLHSLIAKAKKELGLTSVTKPIQYSSPLHSPRLSTPNRNIALRASQQLQLGCSQFSPSETSYRSPDLYAIDKSSAQDAAMAVAQRTPLDLSNLYDRFAGNERFLIMKDSQLSCSIPLLKPCLYFARGYCKNGNACRFVHEGERASLAYFVDASQKTQETDGTEGVQLECLEKELSELLRGKAPVSMASLPQLYHERYGKLLHAEECYSEGQRQVNSDNSLSNLLAGLPNIVTLVDWPYGQQAVVLTEEAYKFRAYRGSALENDSFNSSSRQIYLTFPAESTFTMQDVSIHFRAYGPVQDVRIPTQQKRMFGFVTFTYSETVRTVLSEGNPHYICGARVLVKPYKEKAKLAERKYLEKMELLKNAHPCSMDRNHQFEALKIYNQVLGRQIMHEELEPLTALQWRLAQLNLEDHKKHIMEEETLNTSTQVKQAPSTYEQAQFIDDHRSNTEAEKLYLHSSQYDWVLDVLNTSEVTDEVNGSDIFQNDPESKGIHLPSISCSQLCDLKSPTSPTLFRQNTY</sequence>
<evidence type="ECO:0000313" key="1">
    <source>
        <dbReference type="EMBL" id="KAJ7521525.1"/>
    </source>
</evidence>
<organism evidence="1 2">
    <name type="scientific">Diphasiastrum complanatum</name>
    <name type="common">Issler's clubmoss</name>
    <name type="synonym">Lycopodium complanatum</name>
    <dbReference type="NCBI Taxonomy" id="34168"/>
    <lineage>
        <taxon>Eukaryota</taxon>
        <taxon>Viridiplantae</taxon>
        <taxon>Streptophyta</taxon>
        <taxon>Embryophyta</taxon>
        <taxon>Tracheophyta</taxon>
        <taxon>Lycopodiopsida</taxon>
        <taxon>Lycopodiales</taxon>
        <taxon>Lycopodiaceae</taxon>
        <taxon>Lycopodioideae</taxon>
        <taxon>Diphasiastrum</taxon>
    </lineage>
</organism>
<name>A0ACC2AVH2_DIPCM</name>
<evidence type="ECO:0000313" key="2">
    <source>
        <dbReference type="Proteomes" id="UP001162992"/>
    </source>
</evidence>